<evidence type="ECO:0000313" key="4">
    <source>
        <dbReference type="Proteomes" id="UP000262832"/>
    </source>
</evidence>
<dbReference type="Gene3D" id="2.60.40.1190">
    <property type="match status" value="1"/>
</dbReference>
<feature type="domain" description="Carbohydrate-binding" evidence="2">
    <location>
        <begin position="38"/>
        <end position="232"/>
    </location>
</feature>
<dbReference type="EMBL" id="CP032094">
    <property type="protein sequence ID" value="AXY02464.1"/>
    <property type="molecule type" value="Genomic_DNA"/>
</dbReference>
<reference evidence="3 4" key="1">
    <citation type="submission" date="2018-08" db="EMBL/GenBank/DDBJ databases">
        <title>Genomic taxonomy of the Vibrionaceae family.</title>
        <authorList>
            <person name="Gomez-Gil B."/>
            <person name="Tanaka M."/>
            <person name="Sawabe T."/>
            <person name="Enciso-Ibarra K."/>
        </authorList>
    </citation>
    <scope>NUCLEOTIDE SEQUENCE [LARGE SCALE GENOMIC DNA]</scope>
    <source>
        <strain evidence="3 4">CAIM 1831</strain>
    </source>
</reference>
<proteinExistence type="predicted"/>
<keyword evidence="4" id="KW-1185">Reference proteome</keyword>
<keyword evidence="1" id="KW-0732">Signal</keyword>
<dbReference type="Proteomes" id="UP000262832">
    <property type="component" value="Chromosome II"/>
</dbReference>
<name>A0ABN5PGY0_9VIBR</name>
<dbReference type="InterPro" id="IPR010502">
    <property type="entry name" value="Carb-bd_dom_fam9"/>
</dbReference>
<evidence type="ECO:0000256" key="1">
    <source>
        <dbReference type="SAM" id="SignalP"/>
    </source>
</evidence>
<dbReference type="Pfam" id="PF06452">
    <property type="entry name" value="CBM9_1"/>
    <property type="match status" value="1"/>
</dbReference>
<organism evidence="3 4">
    <name type="scientific">Vibrio alfacsensis</name>
    <dbReference type="NCBI Taxonomy" id="1074311"/>
    <lineage>
        <taxon>Bacteria</taxon>
        <taxon>Pseudomonadati</taxon>
        <taxon>Pseudomonadota</taxon>
        <taxon>Gammaproteobacteria</taxon>
        <taxon>Vibrionales</taxon>
        <taxon>Vibrionaceae</taxon>
        <taxon>Vibrio</taxon>
    </lineage>
</organism>
<protein>
    <submittedName>
        <fullName evidence="3">Endoxylanase</fullName>
    </submittedName>
</protein>
<evidence type="ECO:0000313" key="3">
    <source>
        <dbReference type="EMBL" id="AXY02464.1"/>
    </source>
</evidence>
<feature type="chain" id="PRO_5045784344" evidence="1">
    <location>
        <begin position="20"/>
        <end position="233"/>
    </location>
</feature>
<dbReference type="RefSeq" id="WP_128812379.1">
    <property type="nucleotide sequence ID" value="NZ_CP032094.1"/>
</dbReference>
<dbReference type="CDD" id="cd09620">
    <property type="entry name" value="CBM9_like_3"/>
    <property type="match status" value="1"/>
</dbReference>
<sequence>MKQLLVFAVASVLSISANAGDTYYINYVDKAPVIDSLESDEAWNDANTLTQFTFPWDTKMAPATEFKAVWNEKAVYFRYRVEDKNVTLGEGERGALDSDRVEIFLSTDDKLTKYYTMEIDAKDQIYSAIGTYDSALNKRTSLTEFTWPNLTTSSKLTETGYIVEGSIPMNTLEKLNLLKGADKSELICALMRAEFTKTSTGIDMGWIAWNDPQLPVPNFHNPRPFGTCKLVGK</sequence>
<accession>A0ABN5PGY0</accession>
<dbReference type="SUPFAM" id="SSF49344">
    <property type="entry name" value="CBD9-like"/>
    <property type="match status" value="1"/>
</dbReference>
<evidence type="ECO:0000259" key="2">
    <source>
        <dbReference type="Pfam" id="PF06452"/>
    </source>
</evidence>
<feature type="signal peptide" evidence="1">
    <location>
        <begin position="1"/>
        <end position="19"/>
    </location>
</feature>
<gene>
    <name evidence="3" type="ORF">D1115_15460</name>
</gene>